<keyword evidence="2 6" id="KW-0472">Membrane</keyword>
<keyword evidence="6" id="KW-0812">Transmembrane</keyword>
<feature type="transmembrane region" description="Helical" evidence="6">
    <location>
        <begin position="208"/>
        <end position="229"/>
    </location>
</feature>
<dbReference type="EMBL" id="UYJE01004257">
    <property type="protein sequence ID" value="VDI26505.1"/>
    <property type="molecule type" value="Genomic_DNA"/>
</dbReference>
<dbReference type="InterPro" id="IPR013783">
    <property type="entry name" value="Ig-like_fold"/>
</dbReference>
<dbReference type="GO" id="GO:0098609">
    <property type="term" value="P:cell-cell adhesion"/>
    <property type="evidence" value="ECO:0007669"/>
    <property type="project" value="TreeGrafter"/>
</dbReference>
<evidence type="ECO:0000256" key="1">
    <source>
        <dbReference type="ARBA" id="ARBA00004479"/>
    </source>
</evidence>
<comment type="subcellular location">
    <subcellularLocation>
        <location evidence="1">Membrane</location>
        <topology evidence="1">Single-pass type I membrane protein</topology>
    </subcellularLocation>
</comment>
<dbReference type="GO" id="GO:0050839">
    <property type="term" value="F:cell adhesion molecule binding"/>
    <property type="evidence" value="ECO:0007669"/>
    <property type="project" value="TreeGrafter"/>
</dbReference>
<evidence type="ECO:0000313" key="8">
    <source>
        <dbReference type="EMBL" id="VDI26505.1"/>
    </source>
</evidence>
<dbReference type="SMART" id="SM00408">
    <property type="entry name" value="IGc2"/>
    <property type="match status" value="2"/>
</dbReference>
<dbReference type="PANTHER" id="PTHR11640">
    <property type="entry name" value="NEPHRIN"/>
    <property type="match status" value="1"/>
</dbReference>
<protein>
    <recommendedName>
        <fullName evidence="7">Ig-like domain-containing protein</fullName>
    </recommendedName>
</protein>
<evidence type="ECO:0000256" key="6">
    <source>
        <dbReference type="SAM" id="Phobius"/>
    </source>
</evidence>
<accession>A0A8B6DX25</accession>
<dbReference type="GO" id="GO:0005911">
    <property type="term" value="C:cell-cell junction"/>
    <property type="evidence" value="ECO:0007669"/>
    <property type="project" value="TreeGrafter"/>
</dbReference>
<gene>
    <name evidence="8" type="ORF">MGAL_10B005840</name>
</gene>
<dbReference type="SUPFAM" id="SSF48726">
    <property type="entry name" value="Immunoglobulin"/>
    <property type="match status" value="2"/>
</dbReference>
<dbReference type="GO" id="GO:0005886">
    <property type="term" value="C:plasma membrane"/>
    <property type="evidence" value="ECO:0007669"/>
    <property type="project" value="TreeGrafter"/>
</dbReference>
<dbReference type="AlphaFoldDB" id="A0A8B6DX25"/>
<keyword evidence="4" id="KW-0325">Glycoprotein</keyword>
<evidence type="ECO:0000256" key="2">
    <source>
        <dbReference type="ARBA" id="ARBA00023136"/>
    </source>
</evidence>
<keyword evidence="5" id="KW-0393">Immunoglobulin domain</keyword>
<dbReference type="PANTHER" id="PTHR11640:SF164">
    <property type="entry name" value="MAM DOMAIN-CONTAINING GLYCOSYLPHOSPHATIDYLINOSITOL ANCHOR PROTEIN 1"/>
    <property type="match status" value="1"/>
</dbReference>
<dbReference type="InterPro" id="IPR036179">
    <property type="entry name" value="Ig-like_dom_sf"/>
</dbReference>
<evidence type="ECO:0000259" key="7">
    <source>
        <dbReference type="PROSITE" id="PS50835"/>
    </source>
</evidence>
<organism evidence="8 9">
    <name type="scientific">Mytilus galloprovincialis</name>
    <name type="common">Mediterranean mussel</name>
    <dbReference type="NCBI Taxonomy" id="29158"/>
    <lineage>
        <taxon>Eukaryota</taxon>
        <taxon>Metazoa</taxon>
        <taxon>Spiralia</taxon>
        <taxon>Lophotrochozoa</taxon>
        <taxon>Mollusca</taxon>
        <taxon>Bivalvia</taxon>
        <taxon>Autobranchia</taxon>
        <taxon>Pteriomorphia</taxon>
        <taxon>Mytilida</taxon>
        <taxon>Mytiloidea</taxon>
        <taxon>Mytilidae</taxon>
        <taxon>Mytilinae</taxon>
        <taxon>Mytilus</taxon>
    </lineage>
</organism>
<keyword evidence="6" id="KW-1133">Transmembrane helix</keyword>
<dbReference type="OrthoDB" id="5843397at2759"/>
<reference evidence="8" key="1">
    <citation type="submission" date="2018-11" db="EMBL/GenBank/DDBJ databases">
        <authorList>
            <person name="Alioto T."/>
            <person name="Alioto T."/>
        </authorList>
    </citation>
    <scope>NUCLEOTIDE SEQUENCE</scope>
</reference>
<dbReference type="Pfam" id="PF13927">
    <property type="entry name" value="Ig_3"/>
    <property type="match status" value="2"/>
</dbReference>
<dbReference type="SMART" id="SM00409">
    <property type="entry name" value="IG"/>
    <property type="match status" value="2"/>
</dbReference>
<dbReference type="Gene3D" id="2.60.40.10">
    <property type="entry name" value="Immunoglobulins"/>
    <property type="match status" value="2"/>
</dbReference>
<dbReference type="Proteomes" id="UP000596742">
    <property type="component" value="Unassembled WGS sequence"/>
</dbReference>
<feature type="domain" description="Ig-like" evidence="7">
    <location>
        <begin position="1"/>
        <end position="82"/>
    </location>
</feature>
<keyword evidence="9" id="KW-1185">Reference proteome</keyword>
<dbReference type="PROSITE" id="PS50835">
    <property type="entry name" value="IG_LIKE"/>
    <property type="match status" value="2"/>
</dbReference>
<evidence type="ECO:0000256" key="4">
    <source>
        <dbReference type="ARBA" id="ARBA00023180"/>
    </source>
</evidence>
<comment type="caution">
    <text evidence="8">The sequence shown here is derived from an EMBL/GenBank/DDBJ whole genome shotgun (WGS) entry which is preliminary data.</text>
</comment>
<evidence type="ECO:0000313" key="9">
    <source>
        <dbReference type="Proteomes" id="UP000596742"/>
    </source>
</evidence>
<proteinExistence type="predicted"/>
<dbReference type="InterPro" id="IPR051275">
    <property type="entry name" value="Cell_adhesion_signaling"/>
</dbReference>
<dbReference type="InterPro" id="IPR007110">
    <property type="entry name" value="Ig-like_dom"/>
</dbReference>
<sequence>MQGSIEEINEGETKTLCCLVDSNPTPTSTRWFKGSQEILVTNNVNTTYYTIKSVNRYDQGNYTCTAENILGIGSVTIVLIVNYKPVVSRKHDLFEEINEGETKNLCCYVDSNTVITSTRWLNGSQEIFITHNVTETSSPTSTRWFKGGQEISLNATEICYTIKNVSRYDQGIYTCTAENIVGSGSITTVLQVKSNYQLKENAQPLQSVVLGGLLGTIAVLVVGIAILFCKYA</sequence>
<dbReference type="InterPro" id="IPR003598">
    <property type="entry name" value="Ig_sub2"/>
</dbReference>
<name>A0A8B6DX25_MYTGA</name>
<dbReference type="InterPro" id="IPR003599">
    <property type="entry name" value="Ig_sub"/>
</dbReference>
<evidence type="ECO:0000256" key="3">
    <source>
        <dbReference type="ARBA" id="ARBA00023157"/>
    </source>
</evidence>
<keyword evidence="3" id="KW-1015">Disulfide bond</keyword>
<feature type="domain" description="Ig-like" evidence="7">
    <location>
        <begin position="85"/>
        <end position="193"/>
    </location>
</feature>
<evidence type="ECO:0000256" key="5">
    <source>
        <dbReference type="ARBA" id="ARBA00023319"/>
    </source>
</evidence>